<keyword evidence="4" id="KW-0804">Transcription</keyword>
<comment type="similarity">
    <text evidence="1">Belongs to the LysR transcriptional regulatory family.</text>
</comment>
<dbReference type="Gene3D" id="1.10.10.10">
    <property type="entry name" value="Winged helix-like DNA-binding domain superfamily/Winged helix DNA-binding domain"/>
    <property type="match status" value="1"/>
</dbReference>
<evidence type="ECO:0000256" key="4">
    <source>
        <dbReference type="ARBA" id="ARBA00023163"/>
    </source>
</evidence>
<sequence>MRGIMLDRMSDMAIFAAIIDQGSFTRAAEKLEISKSAVSKAITRLEAELQTKLLTRTTRKLNPTVAGLNFYQHCRDIVAETEQAFEHINAMRSSPSGRITLSAPVNFGSTQVAPLMPEFLERFPEVDVDLQLSNRLTNLVAENIDIGIRCGTLKDSTLYFRKLAPLQIVLVGSKGYFERHAKPQHPHELSYKEGKHQCITDSARVTDRQWRFYDNDELIQITVNGRFFVSDNRAMRSALQADLGLAYMPSYSLNELIESGEIETALEDFMPQPVPVHLVYPERKYMSAAVSAALDFLQEKLG</sequence>
<dbReference type="Gene3D" id="3.40.190.290">
    <property type="match status" value="1"/>
</dbReference>
<dbReference type="PANTHER" id="PTHR30537">
    <property type="entry name" value="HTH-TYPE TRANSCRIPTIONAL REGULATOR"/>
    <property type="match status" value="1"/>
</dbReference>
<gene>
    <name evidence="6" type="ORF">CWI70_01000</name>
</gene>
<evidence type="ECO:0000256" key="1">
    <source>
        <dbReference type="ARBA" id="ARBA00009437"/>
    </source>
</evidence>
<evidence type="ECO:0000313" key="7">
    <source>
        <dbReference type="Proteomes" id="UP000287649"/>
    </source>
</evidence>
<comment type="caution">
    <text evidence="6">The sequence shown here is derived from an EMBL/GenBank/DDBJ whole genome shotgun (WGS) entry which is preliminary data.</text>
</comment>
<keyword evidence="2" id="KW-0805">Transcription regulation</keyword>
<dbReference type="InterPro" id="IPR036390">
    <property type="entry name" value="WH_DNA-bd_sf"/>
</dbReference>
<dbReference type="InterPro" id="IPR036388">
    <property type="entry name" value="WH-like_DNA-bd_sf"/>
</dbReference>
<dbReference type="RefSeq" id="WP_126769735.1">
    <property type="nucleotide sequence ID" value="NZ_JANQBU010000001.1"/>
</dbReference>
<reference evidence="7" key="1">
    <citation type="journal article" date="2018" name="Front. Microbiol.">
        <title>Genome-Based Analysis Reveals the Taxonomy and Diversity of the Family Idiomarinaceae.</title>
        <authorList>
            <person name="Liu Y."/>
            <person name="Lai Q."/>
            <person name="Shao Z."/>
        </authorList>
    </citation>
    <scope>NUCLEOTIDE SEQUENCE [LARGE SCALE GENOMIC DNA]</scope>
    <source>
        <strain evidence="7">PO-M2</strain>
    </source>
</reference>
<dbReference type="EMBL" id="PIPX01000001">
    <property type="protein sequence ID" value="RUO55393.1"/>
    <property type="molecule type" value="Genomic_DNA"/>
</dbReference>
<dbReference type="PRINTS" id="PR00039">
    <property type="entry name" value="HTHLYSR"/>
</dbReference>
<dbReference type="InterPro" id="IPR058163">
    <property type="entry name" value="LysR-type_TF_proteobact-type"/>
</dbReference>
<evidence type="ECO:0000259" key="5">
    <source>
        <dbReference type="PROSITE" id="PS50931"/>
    </source>
</evidence>
<evidence type="ECO:0000256" key="2">
    <source>
        <dbReference type="ARBA" id="ARBA00023015"/>
    </source>
</evidence>
<dbReference type="GO" id="GO:0006351">
    <property type="term" value="P:DNA-templated transcription"/>
    <property type="evidence" value="ECO:0007669"/>
    <property type="project" value="TreeGrafter"/>
</dbReference>
<protein>
    <recommendedName>
        <fullName evidence="5">HTH lysR-type domain-containing protein</fullName>
    </recommendedName>
</protein>
<feature type="domain" description="HTH lysR-type" evidence="5">
    <location>
        <begin position="7"/>
        <end position="64"/>
    </location>
</feature>
<evidence type="ECO:0000256" key="3">
    <source>
        <dbReference type="ARBA" id="ARBA00023125"/>
    </source>
</evidence>
<accession>A0A432Y362</accession>
<dbReference type="OrthoDB" id="8885940at2"/>
<keyword evidence="3" id="KW-0238">DNA-binding</keyword>
<dbReference type="FunFam" id="1.10.10.10:FF:000001">
    <property type="entry name" value="LysR family transcriptional regulator"/>
    <property type="match status" value="1"/>
</dbReference>
<proteinExistence type="inferred from homology"/>
<dbReference type="GO" id="GO:0043565">
    <property type="term" value="F:sequence-specific DNA binding"/>
    <property type="evidence" value="ECO:0007669"/>
    <property type="project" value="TreeGrafter"/>
</dbReference>
<dbReference type="InterPro" id="IPR005119">
    <property type="entry name" value="LysR_subst-bd"/>
</dbReference>
<dbReference type="PANTHER" id="PTHR30537:SF5">
    <property type="entry name" value="HTH-TYPE TRANSCRIPTIONAL ACTIVATOR TTDR-RELATED"/>
    <property type="match status" value="1"/>
</dbReference>
<dbReference type="AlphaFoldDB" id="A0A432Y362"/>
<organism evidence="6 7">
    <name type="scientific">Pseudidiomarina homiensis</name>
    <dbReference type="NCBI Taxonomy" id="364198"/>
    <lineage>
        <taxon>Bacteria</taxon>
        <taxon>Pseudomonadati</taxon>
        <taxon>Pseudomonadota</taxon>
        <taxon>Gammaproteobacteria</taxon>
        <taxon>Alteromonadales</taxon>
        <taxon>Idiomarinaceae</taxon>
        <taxon>Pseudidiomarina</taxon>
    </lineage>
</organism>
<dbReference type="Proteomes" id="UP000287649">
    <property type="component" value="Unassembled WGS sequence"/>
</dbReference>
<name>A0A432Y362_9GAMM</name>
<evidence type="ECO:0000313" key="6">
    <source>
        <dbReference type="EMBL" id="RUO55393.1"/>
    </source>
</evidence>
<keyword evidence="7" id="KW-1185">Reference proteome</keyword>
<dbReference type="InterPro" id="IPR000847">
    <property type="entry name" value="LysR_HTH_N"/>
</dbReference>
<dbReference type="SUPFAM" id="SSF46785">
    <property type="entry name" value="Winged helix' DNA-binding domain"/>
    <property type="match status" value="1"/>
</dbReference>
<dbReference type="Pfam" id="PF00126">
    <property type="entry name" value="HTH_1"/>
    <property type="match status" value="1"/>
</dbReference>
<dbReference type="Pfam" id="PF03466">
    <property type="entry name" value="LysR_substrate"/>
    <property type="match status" value="1"/>
</dbReference>
<dbReference type="CDD" id="cd08422">
    <property type="entry name" value="PBP2_CrgA_like"/>
    <property type="match status" value="1"/>
</dbReference>
<dbReference type="PROSITE" id="PS50931">
    <property type="entry name" value="HTH_LYSR"/>
    <property type="match status" value="1"/>
</dbReference>
<dbReference type="SUPFAM" id="SSF53850">
    <property type="entry name" value="Periplasmic binding protein-like II"/>
    <property type="match status" value="1"/>
</dbReference>
<dbReference type="GO" id="GO:0003700">
    <property type="term" value="F:DNA-binding transcription factor activity"/>
    <property type="evidence" value="ECO:0007669"/>
    <property type="project" value="InterPro"/>
</dbReference>